<comment type="caution">
    <text evidence="1">The sequence shown here is derived from an EMBL/GenBank/DDBJ whole genome shotgun (WGS) entry which is preliminary data.</text>
</comment>
<reference evidence="1" key="1">
    <citation type="submission" date="2019-08" db="EMBL/GenBank/DDBJ databases">
        <authorList>
            <person name="Kucharzyk K."/>
            <person name="Murdoch R.W."/>
            <person name="Higgins S."/>
            <person name="Loffler F."/>
        </authorList>
    </citation>
    <scope>NUCLEOTIDE SEQUENCE</scope>
</reference>
<dbReference type="AlphaFoldDB" id="A0A645GEP3"/>
<organism evidence="1">
    <name type="scientific">bioreactor metagenome</name>
    <dbReference type="NCBI Taxonomy" id="1076179"/>
    <lineage>
        <taxon>unclassified sequences</taxon>
        <taxon>metagenomes</taxon>
        <taxon>ecological metagenomes</taxon>
    </lineage>
</organism>
<evidence type="ECO:0000313" key="1">
    <source>
        <dbReference type="EMBL" id="MPN24560.1"/>
    </source>
</evidence>
<protein>
    <submittedName>
        <fullName evidence="1">Uncharacterized protein</fullName>
    </submittedName>
</protein>
<sequence>MDYAITCQNDRFFAGCNRFVHFCNLFRHRQTFWLVPRQIPAWLGVILVSDFLDADIFWNINDNWSFSACICKIESFMDDARNIFGITDLIIVFRHRCRHADHVRFLESIFSDAFFSYLASDHNQWNGIHLSGRDSGQSICRAGAACNDTDARFAGSTGVPVSSVYSALFMSGQYVIRFRFVEFIVDVKNRSAWIAEQNFNTFIFQSFNKKGYTSFCFSFHFRFHYNLPISRYSYVSLQYG</sequence>
<accession>A0A645GEP3</accession>
<gene>
    <name evidence="1" type="ORF">SDC9_171959</name>
</gene>
<name>A0A645GEP3_9ZZZZ</name>
<dbReference type="EMBL" id="VSSQ01073451">
    <property type="protein sequence ID" value="MPN24560.1"/>
    <property type="molecule type" value="Genomic_DNA"/>
</dbReference>
<proteinExistence type="predicted"/>